<accession>A0A2Z7AIU7</accession>
<dbReference type="GO" id="GO:0003964">
    <property type="term" value="F:RNA-directed DNA polymerase activity"/>
    <property type="evidence" value="ECO:0007669"/>
    <property type="project" value="UniProtKB-KW"/>
</dbReference>
<dbReference type="InterPro" id="IPR012337">
    <property type="entry name" value="RNaseH-like_sf"/>
</dbReference>
<evidence type="ECO:0000256" key="14">
    <source>
        <dbReference type="ARBA" id="ARBA00023172"/>
    </source>
</evidence>
<evidence type="ECO:0000256" key="11">
    <source>
        <dbReference type="ARBA" id="ARBA00022918"/>
    </source>
</evidence>
<dbReference type="OrthoDB" id="2013610at2759"/>
<evidence type="ECO:0000313" key="18">
    <source>
        <dbReference type="Proteomes" id="UP000250235"/>
    </source>
</evidence>
<dbReference type="InterPro" id="IPR050951">
    <property type="entry name" value="Retrovirus_Pol_polyprotein"/>
</dbReference>
<keyword evidence="18" id="KW-1185">Reference proteome</keyword>
<dbReference type="InterPro" id="IPR056924">
    <property type="entry name" value="SH3_Tf2-1"/>
</dbReference>
<evidence type="ECO:0000256" key="3">
    <source>
        <dbReference type="ARBA" id="ARBA00022695"/>
    </source>
</evidence>
<name>A0A2Z7AIU7_9LAMI</name>
<dbReference type="AlphaFoldDB" id="A0A2Z7AIU7"/>
<dbReference type="Pfam" id="PF17917">
    <property type="entry name" value="RT_RNaseH"/>
    <property type="match status" value="1"/>
</dbReference>
<dbReference type="GO" id="GO:0004190">
    <property type="term" value="F:aspartic-type endopeptidase activity"/>
    <property type="evidence" value="ECO:0007669"/>
    <property type="project" value="UniProtKB-KW"/>
</dbReference>
<keyword evidence="13" id="KW-0238">DNA-binding</keyword>
<dbReference type="GO" id="GO:0006310">
    <property type="term" value="P:DNA recombination"/>
    <property type="evidence" value="ECO:0007669"/>
    <property type="project" value="UniProtKB-KW"/>
</dbReference>
<dbReference type="SUPFAM" id="SSF53098">
    <property type="entry name" value="Ribonuclease H-like"/>
    <property type="match status" value="1"/>
</dbReference>
<evidence type="ECO:0000259" key="16">
    <source>
        <dbReference type="PROSITE" id="PS50994"/>
    </source>
</evidence>
<evidence type="ECO:0000313" key="17">
    <source>
        <dbReference type="EMBL" id="KZV21694.1"/>
    </source>
</evidence>
<dbReference type="GO" id="GO:0003677">
    <property type="term" value="F:DNA binding"/>
    <property type="evidence" value="ECO:0007669"/>
    <property type="project" value="UniProtKB-KW"/>
</dbReference>
<reference evidence="17 18" key="1">
    <citation type="journal article" date="2015" name="Proc. Natl. Acad. Sci. U.S.A.">
        <title>The resurrection genome of Boea hygrometrica: A blueprint for survival of dehydration.</title>
        <authorList>
            <person name="Xiao L."/>
            <person name="Yang G."/>
            <person name="Zhang L."/>
            <person name="Yang X."/>
            <person name="Zhao S."/>
            <person name="Ji Z."/>
            <person name="Zhou Q."/>
            <person name="Hu M."/>
            <person name="Wang Y."/>
            <person name="Chen M."/>
            <person name="Xu Y."/>
            <person name="Jin H."/>
            <person name="Xiao X."/>
            <person name="Hu G."/>
            <person name="Bao F."/>
            <person name="Hu Y."/>
            <person name="Wan P."/>
            <person name="Li L."/>
            <person name="Deng X."/>
            <person name="Kuang T."/>
            <person name="Xiang C."/>
            <person name="Zhu J.K."/>
            <person name="Oliver M.J."/>
            <person name="He Y."/>
        </authorList>
    </citation>
    <scope>NUCLEOTIDE SEQUENCE [LARGE SCALE GENOMIC DNA]</scope>
    <source>
        <strain evidence="18">cv. XS01</strain>
    </source>
</reference>
<feature type="domain" description="Chromo" evidence="15">
    <location>
        <begin position="562"/>
        <end position="609"/>
    </location>
</feature>
<keyword evidence="6" id="KW-0064">Aspartyl protease</keyword>
<dbReference type="FunFam" id="3.10.20.370:FF:000001">
    <property type="entry name" value="Retrovirus-related Pol polyprotein from transposon 17.6-like protein"/>
    <property type="match status" value="1"/>
</dbReference>
<keyword evidence="8" id="KW-0378">Hydrolase</keyword>
<dbReference type="InterPro" id="IPR043502">
    <property type="entry name" value="DNA/RNA_pol_sf"/>
</dbReference>
<sequence>MPDFTQPFIIDCDASGRGVGAVLSQHGRPVAFYSKALATRALAKSTYEKELMALVLAIQHWRPYLLGRKFVVMTDHRALTSLLKQRIVTPDQQHWMSKLMGYEFEVKYKSGIQNGAADALSRQEGELELNGVSIPEWLEIANLKQAVSQDPHLGGIIQKLSHGEQKQGLYTLVNGVLLRKGKIVVPKHSEWPDRFIREAHLTPVGGHAGALRTFKRIASTFFWAGMQKDIARFVAECAICQTQKYESTRPAGLLQPLPVPVAVWEDIAMDFIVGLPKSKGFEVIMVVVDRLSKYGHFILLKHPFSARVVAEVFNREVARLHGTPKSIVSDRDPIFMSQFWTEYFRLQGTLLRMSSSYHPETDGQTEVLNRCLETYLRCFSSEQPRTWALWLHWAEFWYNTAFHTATGLTPFEIVYGRKAPKLIQNWPQETVVASVAQELADRDELIRQVKYNLHRAQQRMTKQANTHRREVTFEVGDRVYLKLRPHRQQSVCKRIYQKLAPRFYGPFEVVQKVGAVAYKLKLPPTSRIHPVFHVSCLKRAMGPTVSTQPLPKGLEAELSAEFVPEKLVAERQKKINGETVKQILIHWKGRPTEEDTWEEVTSFSAQFPEFSLGDKAAVKDGGIVVPNAIKALDPLGQGQEGSPMDLEQMKKPDIKLVYSRRGKRGDKEHVNKGTVI</sequence>
<keyword evidence="9" id="KW-0460">Magnesium</keyword>
<keyword evidence="2" id="KW-0808">Transferase</keyword>
<dbReference type="InterPro" id="IPR041588">
    <property type="entry name" value="Integrase_H2C2"/>
</dbReference>
<dbReference type="Gene3D" id="3.10.20.370">
    <property type="match status" value="1"/>
</dbReference>
<keyword evidence="1" id="KW-0645">Protease</keyword>
<dbReference type="InterPro" id="IPR036397">
    <property type="entry name" value="RNaseH_sf"/>
</dbReference>
<dbReference type="Pfam" id="PF17921">
    <property type="entry name" value="Integrase_H2C2"/>
    <property type="match status" value="1"/>
</dbReference>
<evidence type="ECO:0000256" key="6">
    <source>
        <dbReference type="ARBA" id="ARBA00022750"/>
    </source>
</evidence>
<dbReference type="PANTHER" id="PTHR37984">
    <property type="entry name" value="PROTEIN CBG26694"/>
    <property type="match status" value="1"/>
</dbReference>
<dbReference type="InterPro" id="IPR001584">
    <property type="entry name" value="Integrase_cat-core"/>
</dbReference>
<dbReference type="PANTHER" id="PTHR37984:SF5">
    <property type="entry name" value="PROTEIN NYNRIN-LIKE"/>
    <property type="match status" value="1"/>
</dbReference>
<dbReference type="InterPro" id="IPR000953">
    <property type="entry name" value="Chromo/chromo_shadow_dom"/>
</dbReference>
<keyword evidence="7" id="KW-0255">Endonuclease</keyword>
<dbReference type="PROSITE" id="PS50994">
    <property type="entry name" value="INTEGRASE"/>
    <property type="match status" value="1"/>
</dbReference>
<dbReference type="Proteomes" id="UP000250235">
    <property type="component" value="Unassembled WGS sequence"/>
</dbReference>
<evidence type="ECO:0000256" key="8">
    <source>
        <dbReference type="ARBA" id="ARBA00022801"/>
    </source>
</evidence>
<feature type="domain" description="Integrase catalytic" evidence="16">
    <location>
        <begin position="254"/>
        <end position="418"/>
    </location>
</feature>
<dbReference type="Pfam" id="PF24626">
    <property type="entry name" value="SH3_Tf2-1"/>
    <property type="match status" value="1"/>
</dbReference>
<organism evidence="17 18">
    <name type="scientific">Dorcoceras hygrometricum</name>
    <dbReference type="NCBI Taxonomy" id="472368"/>
    <lineage>
        <taxon>Eukaryota</taxon>
        <taxon>Viridiplantae</taxon>
        <taxon>Streptophyta</taxon>
        <taxon>Embryophyta</taxon>
        <taxon>Tracheophyta</taxon>
        <taxon>Spermatophyta</taxon>
        <taxon>Magnoliopsida</taxon>
        <taxon>eudicotyledons</taxon>
        <taxon>Gunneridae</taxon>
        <taxon>Pentapetalae</taxon>
        <taxon>asterids</taxon>
        <taxon>lamiids</taxon>
        <taxon>Lamiales</taxon>
        <taxon>Gesneriaceae</taxon>
        <taxon>Didymocarpoideae</taxon>
        <taxon>Trichosporeae</taxon>
        <taxon>Loxocarpinae</taxon>
        <taxon>Dorcoceras</taxon>
    </lineage>
</organism>
<dbReference type="GO" id="GO:0046872">
    <property type="term" value="F:metal ion binding"/>
    <property type="evidence" value="ECO:0007669"/>
    <property type="project" value="UniProtKB-KW"/>
</dbReference>
<proteinExistence type="predicted"/>
<dbReference type="GO" id="GO:0006508">
    <property type="term" value="P:proteolysis"/>
    <property type="evidence" value="ECO:0007669"/>
    <property type="project" value="UniProtKB-KW"/>
</dbReference>
<keyword evidence="4" id="KW-0540">Nuclease</keyword>
<dbReference type="GO" id="GO:0015074">
    <property type="term" value="P:DNA integration"/>
    <property type="evidence" value="ECO:0007669"/>
    <property type="project" value="UniProtKB-KW"/>
</dbReference>
<dbReference type="FunFam" id="1.10.340.70:FF:000001">
    <property type="entry name" value="Retrovirus-related Pol polyprotein from transposon gypsy-like Protein"/>
    <property type="match status" value="1"/>
</dbReference>
<dbReference type="SUPFAM" id="SSF54160">
    <property type="entry name" value="Chromo domain-like"/>
    <property type="match status" value="1"/>
</dbReference>
<dbReference type="Gene3D" id="1.10.340.70">
    <property type="match status" value="1"/>
</dbReference>
<evidence type="ECO:0000256" key="5">
    <source>
        <dbReference type="ARBA" id="ARBA00022723"/>
    </source>
</evidence>
<keyword evidence="11" id="KW-0695">RNA-directed DNA polymerase</keyword>
<evidence type="ECO:0000256" key="12">
    <source>
        <dbReference type="ARBA" id="ARBA00022932"/>
    </source>
</evidence>
<keyword evidence="12" id="KW-0239">DNA-directed DNA polymerase</keyword>
<dbReference type="InterPro" id="IPR041373">
    <property type="entry name" value="RT_RNaseH"/>
</dbReference>
<evidence type="ECO:0000256" key="4">
    <source>
        <dbReference type="ARBA" id="ARBA00022722"/>
    </source>
</evidence>
<keyword evidence="3" id="KW-0548">Nucleotidyltransferase</keyword>
<dbReference type="Gene3D" id="2.40.50.40">
    <property type="match status" value="1"/>
</dbReference>
<evidence type="ECO:0008006" key="19">
    <source>
        <dbReference type="Google" id="ProtNLM"/>
    </source>
</evidence>
<gene>
    <name evidence="17" type="ORF">F511_02852</name>
</gene>
<dbReference type="GO" id="GO:0004519">
    <property type="term" value="F:endonuclease activity"/>
    <property type="evidence" value="ECO:0007669"/>
    <property type="project" value="UniProtKB-KW"/>
</dbReference>
<dbReference type="InterPro" id="IPR016197">
    <property type="entry name" value="Chromo-like_dom_sf"/>
</dbReference>
<keyword evidence="10" id="KW-0229">DNA integration</keyword>
<evidence type="ECO:0000259" key="15">
    <source>
        <dbReference type="PROSITE" id="PS50013"/>
    </source>
</evidence>
<evidence type="ECO:0000256" key="9">
    <source>
        <dbReference type="ARBA" id="ARBA00022842"/>
    </source>
</evidence>
<dbReference type="Gene3D" id="3.30.420.10">
    <property type="entry name" value="Ribonuclease H-like superfamily/Ribonuclease H"/>
    <property type="match status" value="1"/>
</dbReference>
<dbReference type="EMBL" id="KV014877">
    <property type="protein sequence ID" value="KZV21694.1"/>
    <property type="molecule type" value="Genomic_DNA"/>
</dbReference>
<evidence type="ECO:0000256" key="2">
    <source>
        <dbReference type="ARBA" id="ARBA00022679"/>
    </source>
</evidence>
<dbReference type="GO" id="GO:0003887">
    <property type="term" value="F:DNA-directed DNA polymerase activity"/>
    <property type="evidence" value="ECO:0007669"/>
    <property type="project" value="UniProtKB-KW"/>
</dbReference>
<dbReference type="PROSITE" id="PS50013">
    <property type="entry name" value="CHROMO_2"/>
    <property type="match status" value="1"/>
</dbReference>
<dbReference type="CDD" id="cd09274">
    <property type="entry name" value="RNase_HI_RT_Ty3"/>
    <property type="match status" value="1"/>
</dbReference>
<keyword evidence="5" id="KW-0479">Metal-binding</keyword>
<dbReference type="SUPFAM" id="SSF56672">
    <property type="entry name" value="DNA/RNA polymerases"/>
    <property type="match status" value="1"/>
</dbReference>
<evidence type="ECO:0000256" key="7">
    <source>
        <dbReference type="ARBA" id="ARBA00022759"/>
    </source>
</evidence>
<evidence type="ECO:0000256" key="1">
    <source>
        <dbReference type="ARBA" id="ARBA00022670"/>
    </source>
</evidence>
<evidence type="ECO:0000256" key="10">
    <source>
        <dbReference type="ARBA" id="ARBA00022908"/>
    </source>
</evidence>
<protein>
    <recommendedName>
        <fullName evidence="19">Integrase catalytic domain-containing protein</fullName>
    </recommendedName>
</protein>
<keyword evidence="14" id="KW-0233">DNA recombination</keyword>
<evidence type="ECO:0000256" key="13">
    <source>
        <dbReference type="ARBA" id="ARBA00023125"/>
    </source>
</evidence>